<organism evidence="8 9">
    <name type="scientific">Candidatus Nanohalococcus occultus</name>
    <dbReference type="NCBI Taxonomy" id="2978047"/>
    <lineage>
        <taxon>Archaea</taxon>
        <taxon>Candidatus Nanohalarchaeota</taxon>
        <taxon>Candidatus Nanohalarchaeota incertae sedis</taxon>
        <taxon>Candidatus Nanohalococcus</taxon>
    </lineage>
</organism>
<dbReference type="PANTHER" id="PTHR47861:SF2">
    <property type="entry name" value="LONG-TYPE PEPTIDYL-PROLYL CIS-TRANS ISOMERASE"/>
    <property type="match status" value="1"/>
</dbReference>
<dbReference type="InterPro" id="IPR048261">
    <property type="entry name" value="SlpA/SlyD-like_ins_sf"/>
</dbReference>
<dbReference type="InterPro" id="IPR054016">
    <property type="entry name" value="FKBP26_IF"/>
</dbReference>
<evidence type="ECO:0000259" key="6">
    <source>
        <dbReference type="Pfam" id="PF00254"/>
    </source>
</evidence>
<reference evidence="8 9" key="1">
    <citation type="submission" date="2022-09" db="EMBL/GenBank/DDBJ databases">
        <title>Xylan utilization by haloarchaea-nanohaloarchaea associations.</title>
        <authorList>
            <person name="Yakimov M."/>
        </authorList>
    </citation>
    <scope>NUCLEOTIDE SEQUENCE [LARGE SCALE GENOMIC DNA]</scope>
    <source>
        <strain evidence="8 9">SVXNc</strain>
    </source>
</reference>
<comment type="similarity">
    <text evidence="2">Belongs to the FKBP-type PPIase family.</text>
</comment>
<dbReference type="EMBL" id="CP104395">
    <property type="protein sequence ID" value="WEL19150.1"/>
    <property type="molecule type" value="Genomic_DNA"/>
</dbReference>
<dbReference type="InterPro" id="IPR046357">
    <property type="entry name" value="PPIase_dom_sf"/>
</dbReference>
<feature type="domain" description="PPIase FKBP-type" evidence="6">
    <location>
        <begin position="2"/>
        <end position="86"/>
    </location>
</feature>
<gene>
    <name evidence="8" type="primary">slpA</name>
    <name evidence="8" type="ORF">SVXNc_0118</name>
</gene>
<evidence type="ECO:0000256" key="3">
    <source>
        <dbReference type="ARBA" id="ARBA00013194"/>
    </source>
</evidence>
<evidence type="ECO:0000259" key="7">
    <source>
        <dbReference type="Pfam" id="PF22199"/>
    </source>
</evidence>
<sequence>MKEGELVLIGYTGRAEGEIFDTTDEDVAKENSIDREDAELKPVPVLIGREYIIEGLEEKLYDMEVGDKQEVTVPAEKGYGKRSSDNIATYPEKEFQKQGVEVRPGEELMIGQRRGKVVSKGSGRVRIDFNHPLAGKELEYDLEVLEKVEDDKEIAEHIYGYRIGHGDIDIEDGTVKIPSTHSHGDHDHELPEEVRDMLREEIEEATSLDVEFV</sequence>
<dbReference type="SUPFAM" id="SSF54534">
    <property type="entry name" value="FKBP-like"/>
    <property type="match status" value="1"/>
</dbReference>
<dbReference type="PANTHER" id="PTHR47861">
    <property type="entry name" value="FKBP-TYPE PEPTIDYL-PROLYL CIS-TRANS ISOMERASE SLYD"/>
    <property type="match status" value="1"/>
</dbReference>
<proteinExistence type="inferred from homology"/>
<accession>A0ABY8CF81</accession>
<dbReference type="Proteomes" id="UP001218034">
    <property type="component" value="Chromosome"/>
</dbReference>
<evidence type="ECO:0000256" key="1">
    <source>
        <dbReference type="ARBA" id="ARBA00000971"/>
    </source>
</evidence>
<dbReference type="RefSeq" id="WP_347722022.1">
    <property type="nucleotide sequence ID" value="NZ_CP104395.1"/>
</dbReference>
<dbReference type="Gene3D" id="2.40.10.330">
    <property type="match status" value="1"/>
</dbReference>
<dbReference type="Pfam" id="PF22199">
    <property type="entry name" value="FKBP26_IF"/>
    <property type="match status" value="1"/>
</dbReference>
<dbReference type="InterPro" id="IPR001179">
    <property type="entry name" value="PPIase_FKBP_dom"/>
</dbReference>
<evidence type="ECO:0000313" key="8">
    <source>
        <dbReference type="EMBL" id="WEL19150.1"/>
    </source>
</evidence>
<dbReference type="Pfam" id="PF00254">
    <property type="entry name" value="FKBP_C"/>
    <property type="match status" value="1"/>
</dbReference>
<comment type="catalytic activity">
    <reaction evidence="1">
        <text>[protein]-peptidylproline (omega=180) = [protein]-peptidylproline (omega=0)</text>
        <dbReference type="Rhea" id="RHEA:16237"/>
        <dbReference type="Rhea" id="RHEA-COMP:10747"/>
        <dbReference type="Rhea" id="RHEA-COMP:10748"/>
        <dbReference type="ChEBI" id="CHEBI:83833"/>
        <dbReference type="ChEBI" id="CHEBI:83834"/>
        <dbReference type="EC" id="5.2.1.8"/>
    </reaction>
</comment>
<keyword evidence="5 8" id="KW-0413">Isomerase</keyword>
<dbReference type="GeneID" id="90589553"/>
<name>A0ABY8CF81_9ARCH</name>
<dbReference type="GO" id="GO:0003755">
    <property type="term" value="F:peptidyl-prolyl cis-trans isomerase activity"/>
    <property type="evidence" value="ECO:0007669"/>
    <property type="project" value="UniProtKB-EC"/>
</dbReference>
<dbReference type="EC" id="5.2.1.8" evidence="3"/>
<keyword evidence="4" id="KW-0697">Rotamase</keyword>
<keyword evidence="9" id="KW-1185">Reference proteome</keyword>
<evidence type="ECO:0000256" key="2">
    <source>
        <dbReference type="ARBA" id="ARBA00006577"/>
    </source>
</evidence>
<feature type="domain" description="FKBP26 IF" evidence="7">
    <location>
        <begin position="91"/>
        <end position="133"/>
    </location>
</feature>
<evidence type="ECO:0000313" key="9">
    <source>
        <dbReference type="Proteomes" id="UP001218034"/>
    </source>
</evidence>
<evidence type="ECO:0000256" key="5">
    <source>
        <dbReference type="ARBA" id="ARBA00023235"/>
    </source>
</evidence>
<dbReference type="Gene3D" id="3.10.50.40">
    <property type="match status" value="1"/>
</dbReference>
<evidence type="ECO:0000256" key="4">
    <source>
        <dbReference type="ARBA" id="ARBA00023110"/>
    </source>
</evidence>
<protein>
    <recommendedName>
        <fullName evidence="3">peptidylprolyl isomerase</fullName>
        <ecNumber evidence="3">5.2.1.8</ecNumber>
    </recommendedName>
</protein>